<dbReference type="InterPro" id="IPR055459">
    <property type="entry name" value="OST48_MD"/>
</dbReference>
<dbReference type="GO" id="GO:0008250">
    <property type="term" value="C:oligosaccharyltransferase complex"/>
    <property type="evidence" value="ECO:0007669"/>
    <property type="project" value="TreeGrafter"/>
</dbReference>
<keyword evidence="8" id="KW-0732">Signal</keyword>
<proteinExistence type="inferred from homology"/>
<comment type="subunit">
    <text evidence="8">Component of the oligosaccharyltransferase (OST) complex.</text>
</comment>
<organism evidence="11 12">
    <name type="scientific">Plasmodium relictum</name>
    <dbReference type="NCBI Taxonomy" id="85471"/>
    <lineage>
        <taxon>Eukaryota</taxon>
        <taxon>Sar</taxon>
        <taxon>Alveolata</taxon>
        <taxon>Apicomplexa</taxon>
        <taxon>Aconoidasida</taxon>
        <taxon>Haemosporida</taxon>
        <taxon>Plasmodiidae</taxon>
        <taxon>Plasmodium</taxon>
        <taxon>Plasmodium (Haemamoeba)</taxon>
    </lineage>
</organism>
<dbReference type="GO" id="GO:0018279">
    <property type="term" value="P:protein N-linked glycosylation via asparagine"/>
    <property type="evidence" value="ECO:0007669"/>
    <property type="project" value="UniProtKB-UniRule"/>
</dbReference>
<dbReference type="GO" id="GO:0016740">
    <property type="term" value="F:transferase activity"/>
    <property type="evidence" value="ECO:0007669"/>
    <property type="project" value="UniProtKB-KW"/>
</dbReference>
<comment type="function">
    <text evidence="8">Subunit of the oligosaccharyl transferase (OST) complex that catalyzes the initial transfer of a defined glycan (Glc(3)Man(9)GlcNAc(2) in eukaryotes) from the lipid carrier dolichol-pyrophosphate to an asparagine residue within an Asn-X-Ser/Thr consensus motif in nascent polypeptide chains, the first step in protein N-glycosylation. N-glycosylation occurs cotranslationally and the complex associates with the Sec61 complex at the channel-forming translocon complex that mediates protein translocation across the endoplasmic reticulum (ER).</text>
</comment>
<dbReference type="RefSeq" id="XP_028532413.1">
    <property type="nucleotide sequence ID" value="XM_028675866.1"/>
</dbReference>
<dbReference type="InterPro" id="IPR005013">
    <property type="entry name" value="DDOST_48_kDa_subunit"/>
</dbReference>
<reference evidence="11 12" key="1">
    <citation type="submission" date="2015-04" db="EMBL/GenBank/DDBJ databases">
        <authorList>
            <consortium name="Pathogen Informatics"/>
        </authorList>
    </citation>
    <scope>NUCLEOTIDE SEQUENCE [LARGE SCALE GENOMIC DNA]</scope>
    <source>
        <strain evidence="11 12">SGS1</strain>
    </source>
</reference>
<feature type="transmembrane region" description="Helical" evidence="8">
    <location>
        <begin position="430"/>
        <end position="450"/>
    </location>
</feature>
<sequence length="463" mass="55874">MKEIIKIFFFLTFFFVITKRYLCEKKKLEIVNYNKKSIEGIIKNKIKKYHEKKLLLITDIINITETHKNFLNLLNNEKNHIKNIIIIRNTTDNIIFNRIDSSIYDGLIIILDILNDDVVAQLKINYVKLFIEKKKHIFFSLNSVVGKNSIHFLNELNINVYGNYSYVNDVFDNIFLKENTNNEKLQKSFYTNEIIQNTPIVYNKYKILFKGTAHSVSLKNKYYLEVLTCTKTCLLYGKDNSIIKEKKQGVELLLISSIQLENNFRLIFSSSSEIFSDFYFDLNKENKNFTYDLIQWNFKKSGIIRYNNFKLYKRTFKENSTFFINDYIHMSIDFYELKKNYWAPFKRNDIQYQLIKINVKARNFLDSYRDIQNPTYFKNFKLPSEHGIYKLQIYYLRKGYNILNLEYFLPVRNLLHYDKNKKVNFKNYPFYFYIYLSLVCLFLFTLILLFDNSEHNKEKKKKN</sequence>
<feature type="signal peptide" evidence="8">
    <location>
        <begin position="1"/>
        <end position="23"/>
    </location>
</feature>
<comment type="subcellular location">
    <subcellularLocation>
        <location evidence="8">Endoplasmic reticulum membrane</location>
        <topology evidence="8">Single-pass type I membrane protein</topology>
    </subcellularLocation>
    <subcellularLocation>
        <location evidence="1">Membrane</location>
        <topology evidence="1">Single-pass type I membrane protein</topology>
    </subcellularLocation>
</comment>
<dbReference type="Proteomes" id="UP000220158">
    <property type="component" value="Chromosome 7"/>
</dbReference>
<feature type="chain" id="PRO_5011823262" description="Dolichyl-diphosphooligosaccharide--protein glycosyltransferase 48 kDa subunit" evidence="8">
    <location>
        <begin position="24"/>
        <end position="463"/>
    </location>
</feature>
<dbReference type="InterPro" id="IPR055457">
    <property type="entry name" value="OST48_N"/>
</dbReference>
<evidence type="ECO:0000313" key="11">
    <source>
        <dbReference type="EMBL" id="CRG99406.1"/>
    </source>
</evidence>
<keyword evidence="12" id="KW-1185">Reference proteome</keyword>
<dbReference type="Pfam" id="PF03345">
    <property type="entry name" value="OST48_N"/>
    <property type="match status" value="1"/>
</dbReference>
<dbReference type="PANTHER" id="PTHR10830">
    <property type="entry name" value="DOLICHYL-DIPHOSPHOOLIGOSACCHARIDE--PROTEIN GLYCOSYLTRANSFERASE 48 KDA SUBUNIT"/>
    <property type="match status" value="1"/>
</dbReference>
<dbReference type="VEuPathDB" id="PlasmoDB:PRELSG_0717100"/>
<evidence type="ECO:0000256" key="1">
    <source>
        <dbReference type="ARBA" id="ARBA00004479"/>
    </source>
</evidence>
<dbReference type="UniPathway" id="UPA00378"/>
<protein>
    <recommendedName>
        <fullName evidence="8">Dolichyl-diphosphooligosaccharide--protein glycosyltransferase 48 kDa subunit</fullName>
        <shortName evidence="8">Oligosaccharyl transferase 48 kDa subunit</shortName>
    </recommendedName>
</protein>
<evidence type="ECO:0000259" key="10">
    <source>
        <dbReference type="Pfam" id="PF23358"/>
    </source>
</evidence>
<evidence type="ECO:0000256" key="8">
    <source>
        <dbReference type="RuleBase" id="RU361142"/>
    </source>
</evidence>
<evidence type="ECO:0000256" key="6">
    <source>
        <dbReference type="ARBA" id="ARBA00022989"/>
    </source>
</evidence>
<evidence type="ECO:0000313" key="12">
    <source>
        <dbReference type="Proteomes" id="UP000220158"/>
    </source>
</evidence>
<dbReference type="AlphaFoldDB" id="A0A1J1H7J9"/>
<dbReference type="EMBL" id="LN835302">
    <property type="protein sequence ID" value="CRG99406.1"/>
    <property type="molecule type" value="Genomic_DNA"/>
</dbReference>
<accession>A0A1J1H7J9</accession>
<evidence type="ECO:0000256" key="4">
    <source>
        <dbReference type="ARBA" id="ARBA00022692"/>
    </source>
</evidence>
<evidence type="ECO:0000256" key="5">
    <source>
        <dbReference type="ARBA" id="ARBA00022824"/>
    </source>
</evidence>
<evidence type="ECO:0000256" key="7">
    <source>
        <dbReference type="ARBA" id="ARBA00023136"/>
    </source>
</evidence>
<evidence type="ECO:0000259" key="9">
    <source>
        <dbReference type="Pfam" id="PF03345"/>
    </source>
</evidence>
<keyword evidence="11" id="KW-0808">Transferase</keyword>
<keyword evidence="5 8" id="KW-0256">Endoplasmic reticulum</keyword>
<dbReference type="PANTHER" id="PTHR10830:SF0">
    <property type="entry name" value="DOLICHYL-DIPHOSPHOOLIGOSACCHARIDE--PROTEIN GLYCOSYLTRANSFERASE 48 KDA SUBUNIT"/>
    <property type="match status" value="1"/>
</dbReference>
<keyword evidence="6 8" id="KW-1133">Transmembrane helix</keyword>
<comment type="pathway">
    <text evidence="2 8">Protein modification; protein glycosylation.</text>
</comment>
<comment type="similarity">
    <text evidence="3 8">Belongs to the DDOST 48 kDa subunit family.</text>
</comment>
<evidence type="ECO:0000256" key="2">
    <source>
        <dbReference type="ARBA" id="ARBA00004922"/>
    </source>
</evidence>
<evidence type="ECO:0000256" key="3">
    <source>
        <dbReference type="ARBA" id="ARBA00008743"/>
    </source>
</evidence>
<feature type="domain" description="OST48 middle" evidence="10">
    <location>
        <begin position="317"/>
        <end position="450"/>
    </location>
</feature>
<keyword evidence="7 8" id="KW-0472">Membrane</keyword>
<keyword evidence="4 8" id="KW-0812">Transmembrane</keyword>
<feature type="domain" description="OST48 N-terminal" evidence="9">
    <location>
        <begin position="53"/>
        <end position="296"/>
    </location>
</feature>
<dbReference type="KEGG" id="prel:PRELSG_0717100"/>
<dbReference type="Pfam" id="PF23358">
    <property type="entry name" value="OST48_MD"/>
    <property type="match status" value="1"/>
</dbReference>
<dbReference type="OMA" id="AHDEYPR"/>
<dbReference type="GeneID" id="39735508"/>
<name>A0A1J1H7J9_PLARL</name>
<gene>
    <name evidence="11" type="ORF">PRELSG_0717100</name>
</gene>
<dbReference type="OrthoDB" id="29105at2759"/>